<dbReference type="InterPro" id="IPR009057">
    <property type="entry name" value="Homeodomain-like_sf"/>
</dbReference>
<dbReference type="PANTHER" id="PTHR43479">
    <property type="entry name" value="ACREF/ENVCD OPERON REPRESSOR-RELATED"/>
    <property type="match status" value="1"/>
</dbReference>
<dbReference type="EMBL" id="CP015405">
    <property type="protein sequence ID" value="ANU76095.1"/>
    <property type="molecule type" value="Genomic_DNA"/>
</dbReference>
<protein>
    <submittedName>
        <fullName evidence="5">TetR family transcriptional regulator</fullName>
    </submittedName>
</protein>
<gene>
    <name evidence="5" type="ORF">A4V09_10135</name>
</gene>
<accession>A0A1C7I914</accession>
<reference evidence="5" key="1">
    <citation type="submission" date="2017-04" db="EMBL/GenBank/DDBJ databases">
        <title>Complete Genome Sequences of Twelve Strains of a Stable Defined Moderately Diverse Mouse Microbiota 2 (sDMDMm2).</title>
        <authorList>
            <person name="Uchimura Y."/>
            <person name="Wyss M."/>
            <person name="Brugiroux S."/>
            <person name="Limenitakis J.P."/>
            <person name="Stecher B."/>
            <person name="McCoy K.D."/>
            <person name="Macpherson A.J."/>
        </authorList>
    </citation>
    <scope>NUCLEOTIDE SEQUENCE</scope>
    <source>
        <strain evidence="5">YL58</strain>
    </source>
</reference>
<keyword evidence="3" id="KW-0812">Transmembrane</keyword>
<dbReference type="RefSeq" id="WP_065542271.1">
    <property type="nucleotide sequence ID" value="NZ_CP015405.2"/>
</dbReference>
<proteinExistence type="predicted"/>
<evidence type="ECO:0000256" key="3">
    <source>
        <dbReference type="SAM" id="Phobius"/>
    </source>
</evidence>
<keyword evidence="1 2" id="KW-0238">DNA-binding</keyword>
<dbReference type="InterPro" id="IPR050624">
    <property type="entry name" value="HTH-type_Tx_Regulator"/>
</dbReference>
<dbReference type="PROSITE" id="PS50977">
    <property type="entry name" value="HTH_TETR_2"/>
    <property type="match status" value="1"/>
</dbReference>
<evidence type="ECO:0000256" key="1">
    <source>
        <dbReference type="ARBA" id="ARBA00023125"/>
    </source>
</evidence>
<evidence type="ECO:0000259" key="4">
    <source>
        <dbReference type="PROSITE" id="PS50977"/>
    </source>
</evidence>
<feature type="transmembrane region" description="Helical" evidence="3">
    <location>
        <begin position="158"/>
        <end position="175"/>
    </location>
</feature>
<name>A0A1C7I914_9FIRM</name>
<dbReference type="AlphaFoldDB" id="A0A1C7I914"/>
<keyword evidence="3" id="KW-0472">Membrane</keyword>
<feature type="DNA-binding region" description="H-T-H motif" evidence="2">
    <location>
        <begin position="30"/>
        <end position="49"/>
    </location>
</feature>
<evidence type="ECO:0000256" key="2">
    <source>
        <dbReference type="PROSITE-ProRule" id="PRU00335"/>
    </source>
</evidence>
<evidence type="ECO:0000313" key="5">
    <source>
        <dbReference type="EMBL" id="ANU76095.1"/>
    </source>
</evidence>
<sequence>MKEKLSEKELALFRAVIELIEEDVDIHSIKVSDITSRAGIGKGTAYEYFSSKEEMVAKAIIWSGEKLFQKIMDVLRKTGSLKEQIMAVLDFIETEMSSSRCSTQLMRLQGQECQMKEHLYREYAKFGGPQSQVESVLRILTEQGKREGIIPVDMPETFVTMVLMAGLMSYFVYLLQGMETEDTPRNQTKEFLQRNILLSFGSSREQK</sequence>
<feature type="domain" description="HTH tetR-type" evidence="4">
    <location>
        <begin position="6"/>
        <end position="67"/>
    </location>
</feature>
<keyword evidence="3" id="KW-1133">Transmembrane helix</keyword>
<dbReference type="KEGG" id="byl:A4V09_10135"/>
<organism evidence="5 6">
    <name type="scientific">Blautia pseudococcoides</name>
    <dbReference type="NCBI Taxonomy" id="1796616"/>
    <lineage>
        <taxon>Bacteria</taxon>
        <taxon>Bacillati</taxon>
        <taxon>Bacillota</taxon>
        <taxon>Clostridia</taxon>
        <taxon>Lachnospirales</taxon>
        <taxon>Lachnospiraceae</taxon>
        <taxon>Blautia</taxon>
    </lineage>
</organism>
<dbReference type="STRING" id="1796616.A4V09_10135"/>
<keyword evidence="6" id="KW-1185">Reference proteome</keyword>
<dbReference type="Proteomes" id="UP000092574">
    <property type="component" value="Chromosome"/>
</dbReference>
<dbReference type="Gene3D" id="1.10.357.10">
    <property type="entry name" value="Tetracycline Repressor, domain 2"/>
    <property type="match status" value="1"/>
</dbReference>
<dbReference type="Pfam" id="PF00440">
    <property type="entry name" value="TetR_N"/>
    <property type="match status" value="1"/>
</dbReference>
<dbReference type="PANTHER" id="PTHR43479:SF11">
    <property type="entry name" value="ACREF_ENVCD OPERON REPRESSOR-RELATED"/>
    <property type="match status" value="1"/>
</dbReference>
<evidence type="ECO:0000313" key="6">
    <source>
        <dbReference type="Proteomes" id="UP000092574"/>
    </source>
</evidence>
<dbReference type="SUPFAM" id="SSF46689">
    <property type="entry name" value="Homeodomain-like"/>
    <property type="match status" value="1"/>
</dbReference>
<dbReference type="GO" id="GO:0003677">
    <property type="term" value="F:DNA binding"/>
    <property type="evidence" value="ECO:0007669"/>
    <property type="project" value="UniProtKB-UniRule"/>
</dbReference>
<dbReference type="OrthoDB" id="9810250at2"/>
<dbReference type="InterPro" id="IPR001647">
    <property type="entry name" value="HTH_TetR"/>
</dbReference>